<evidence type="ECO:0000313" key="3">
    <source>
        <dbReference type="WBParaSite" id="MBELARI_LOCUS798"/>
    </source>
</evidence>
<organism evidence="2 3">
    <name type="scientific">Mesorhabditis belari</name>
    <dbReference type="NCBI Taxonomy" id="2138241"/>
    <lineage>
        <taxon>Eukaryota</taxon>
        <taxon>Metazoa</taxon>
        <taxon>Ecdysozoa</taxon>
        <taxon>Nematoda</taxon>
        <taxon>Chromadorea</taxon>
        <taxon>Rhabditida</taxon>
        <taxon>Rhabditina</taxon>
        <taxon>Rhabditomorpha</taxon>
        <taxon>Rhabditoidea</taxon>
        <taxon>Rhabditidae</taxon>
        <taxon>Mesorhabditinae</taxon>
        <taxon>Mesorhabditis</taxon>
    </lineage>
</organism>
<proteinExistence type="inferred from homology"/>
<evidence type="ECO:0000313" key="2">
    <source>
        <dbReference type="Proteomes" id="UP000887575"/>
    </source>
</evidence>
<accession>A0AAF3FPG9</accession>
<dbReference type="PANTHER" id="PTHR23248:SF63">
    <property type="entry name" value="PHOSPHOLIPID SCRAMBLASE"/>
    <property type="match status" value="1"/>
</dbReference>
<dbReference type="PANTHER" id="PTHR23248">
    <property type="entry name" value="PHOSPHOLIPID SCRAMBLASE-RELATED"/>
    <property type="match status" value="1"/>
</dbReference>
<reference evidence="3" key="1">
    <citation type="submission" date="2024-02" db="UniProtKB">
        <authorList>
            <consortium name="WormBaseParasite"/>
        </authorList>
    </citation>
    <scope>IDENTIFICATION</scope>
</reference>
<dbReference type="AlphaFoldDB" id="A0AAF3FPG9"/>
<dbReference type="Proteomes" id="UP000887575">
    <property type="component" value="Unassembled WGS sequence"/>
</dbReference>
<evidence type="ECO:0000256" key="1">
    <source>
        <dbReference type="ARBA" id="ARBA00005350"/>
    </source>
</evidence>
<evidence type="ECO:0008006" key="4">
    <source>
        <dbReference type="Google" id="ProtNLM"/>
    </source>
</evidence>
<dbReference type="InterPro" id="IPR005552">
    <property type="entry name" value="Scramblase"/>
</dbReference>
<keyword evidence="2" id="KW-1185">Reference proteome</keyword>
<comment type="similarity">
    <text evidence="1">Belongs to the phospholipid scramblase family.</text>
</comment>
<dbReference type="GO" id="GO:0005886">
    <property type="term" value="C:plasma membrane"/>
    <property type="evidence" value="ECO:0007669"/>
    <property type="project" value="TreeGrafter"/>
</dbReference>
<name>A0AAF3FPG9_9BILA</name>
<sequence>MNADESQEILRITGPNMCSFNWCCNCCADKIFDLETPDRQLVGTIRKMEWTVPIDLDAKAKGTLLGATFLIDFLAFENNQNQQKS</sequence>
<dbReference type="GO" id="GO:0017128">
    <property type="term" value="F:phospholipid scramblase activity"/>
    <property type="evidence" value="ECO:0007669"/>
    <property type="project" value="InterPro"/>
</dbReference>
<protein>
    <recommendedName>
        <fullName evidence="4">Phospholipid scramblase</fullName>
    </recommendedName>
</protein>
<dbReference type="WBParaSite" id="MBELARI_LOCUS798">
    <property type="protein sequence ID" value="MBELARI_LOCUS798"/>
    <property type="gene ID" value="MBELARI_LOCUS798"/>
</dbReference>